<proteinExistence type="predicted"/>
<dbReference type="InterPro" id="IPR038131">
    <property type="entry name" value="PsiB-like_sf"/>
</dbReference>
<accession>A0A223LMT5</accession>
<organism evidence="1">
    <name type="scientific">Klebsiella pneumoniae</name>
    <dbReference type="NCBI Taxonomy" id="573"/>
    <lineage>
        <taxon>Bacteria</taxon>
        <taxon>Pseudomonadati</taxon>
        <taxon>Pseudomonadota</taxon>
        <taxon>Gammaproteobacteria</taxon>
        <taxon>Enterobacterales</taxon>
        <taxon>Enterobacteriaceae</taxon>
        <taxon>Klebsiella/Raoultella group</taxon>
        <taxon>Klebsiella</taxon>
        <taxon>Klebsiella pneumoniae complex</taxon>
    </lineage>
</organism>
<name>A0A223LMT5_KLEPN</name>
<evidence type="ECO:0000313" key="1">
    <source>
        <dbReference type="EMBL" id="ASU05182.1"/>
    </source>
</evidence>
<dbReference type="AlphaFoldDB" id="A0A223LMT5"/>
<dbReference type="EMBL" id="MF156708">
    <property type="protein sequence ID" value="ASU05182.1"/>
    <property type="molecule type" value="Genomic_DNA"/>
</dbReference>
<sequence>MARYNPERINHALSLIARLDEDGYSFASIINTLKQEGEQ</sequence>
<geneLocation type="plasmid" evidence="1">
    <name>p13294-KPC</name>
</geneLocation>
<dbReference type="Gene3D" id="3.40.50.11880">
    <property type="entry name" value="Plasmid SOS inhibition protein"/>
    <property type="match status" value="1"/>
</dbReference>
<protein>
    <submittedName>
        <fullName evidence="1">Uncharacterized protein</fullName>
    </submittedName>
</protein>
<reference evidence="1" key="1">
    <citation type="submission" date="2017-05" db="EMBL/GenBank/DDBJ databases">
        <title>Complete sequence of p13294-KPC.</title>
        <authorList>
            <person name="Feng J."/>
            <person name="Zhang D."/>
            <person name="Zeng L."/>
            <person name="Jiang X."/>
            <person name="Zhan Z."/>
            <person name="Luo W."/>
            <person name="Zhao Y."/>
            <person name="Zhou D."/>
        </authorList>
    </citation>
    <scope>NUCLEOTIDE SEQUENCE</scope>
    <source>
        <strain evidence="1">13294</strain>
        <plasmid evidence="1">p13294-KPC</plasmid>
    </source>
</reference>
<keyword evidence="1" id="KW-0614">Plasmid</keyword>